<feature type="transmembrane region" description="Helical" evidence="1">
    <location>
        <begin position="49"/>
        <end position="68"/>
    </location>
</feature>
<proteinExistence type="predicted"/>
<evidence type="ECO:0000313" key="2">
    <source>
        <dbReference type="EMBL" id="KAA9007992.1"/>
    </source>
</evidence>
<sequence length="160" mass="17140">MCPMEIYSGDIAMSPDRLFDLANTLALAGWVVLLFAPRRWPGVTHVPRWGIPIALSALYAGLMLAYFDQAGGSYGSIAEVRQLFASDEVLVAGWTHYLTFDLMIGALMAERLDGAEVSRLVQAPVLACIFLFGPLGVLLSLGTEAAMRGGPLLRRIGGAA</sequence>
<keyword evidence="1" id="KW-0472">Membrane</keyword>
<reference evidence="2 3" key="1">
    <citation type="submission" date="2019-09" db="EMBL/GenBank/DDBJ databases">
        <authorList>
            <person name="Park J.-S."/>
            <person name="Choi H.-J."/>
        </authorList>
    </citation>
    <scope>NUCLEOTIDE SEQUENCE [LARGE SCALE GENOMIC DNA]</scope>
    <source>
        <strain evidence="2 3">176SS1-4</strain>
    </source>
</reference>
<feature type="transmembrane region" description="Helical" evidence="1">
    <location>
        <begin position="121"/>
        <end position="141"/>
    </location>
</feature>
<comment type="caution">
    <text evidence="2">The sequence shown here is derived from an EMBL/GenBank/DDBJ whole genome shotgun (WGS) entry which is preliminary data.</text>
</comment>
<feature type="transmembrane region" description="Helical" evidence="1">
    <location>
        <begin position="21"/>
        <end position="37"/>
    </location>
</feature>
<dbReference type="InterPro" id="IPR025461">
    <property type="entry name" value="ABA4-like"/>
</dbReference>
<keyword evidence="3" id="KW-1185">Reference proteome</keyword>
<dbReference type="EMBL" id="VYQE01000003">
    <property type="protein sequence ID" value="KAA9007992.1"/>
    <property type="molecule type" value="Genomic_DNA"/>
</dbReference>
<feature type="transmembrane region" description="Helical" evidence="1">
    <location>
        <begin position="89"/>
        <end position="109"/>
    </location>
</feature>
<keyword evidence="1" id="KW-0812">Transmembrane</keyword>
<gene>
    <name evidence="2" type="ORF">F3S47_10800</name>
</gene>
<evidence type="ECO:0000256" key="1">
    <source>
        <dbReference type="SAM" id="Phobius"/>
    </source>
</evidence>
<evidence type="ECO:0000313" key="3">
    <source>
        <dbReference type="Proteomes" id="UP000326554"/>
    </source>
</evidence>
<dbReference type="Proteomes" id="UP000326554">
    <property type="component" value="Unassembled WGS sequence"/>
</dbReference>
<dbReference type="AlphaFoldDB" id="A0A5J5GKJ0"/>
<dbReference type="Pfam" id="PF14108">
    <property type="entry name" value="ABA4-like"/>
    <property type="match status" value="1"/>
</dbReference>
<protein>
    <submittedName>
        <fullName evidence="2">DUF4281 domain-containing protein</fullName>
    </submittedName>
</protein>
<keyword evidence="1" id="KW-1133">Transmembrane helix</keyword>
<organism evidence="2 3">
    <name type="scientific">Histidinibacterium aquaticum</name>
    <dbReference type="NCBI Taxonomy" id="2613962"/>
    <lineage>
        <taxon>Bacteria</taxon>
        <taxon>Pseudomonadati</taxon>
        <taxon>Pseudomonadota</taxon>
        <taxon>Alphaproteobacteria</taxon>
        <taxon>Rhodobacterales</taxon>
        <taxon>Paracoccaceae</taxon>
        <taxon>Histidinibacterium</taxon>
    </lineage>
</organism>
<accession>A0A5J5GKJ0</accession>
<name>A0A5J5GKJ0_9RHOB</name>